<evidence type="ECO:0000256" key="1">
    <source>
        <dbReference type="SAM" id="MobiDB-lite"/>
    </source>
</evidence>
<keyword evidence="3" id="KW-1185">Reference proteome</keyword>
<evidence type="ECO:0000313" key="3">
    <source>
        <dbReference type="Proteomes" id="UP000612055"/>
    </source>
</evidence>
<feature type="compositionally biased region" description="Polar residues" evidence="1">
    <location>
        <begin position="160"/>
        <end position="183"/>
    </location>
</feature>
<evidence type="ECO:0000313" key="2">
    <source>
        <dbReference type="EMBL" id="KAG2491692.1"/>
    </source>
</evidence>
<proteinExistence type="predicted"/>
<dbReference type="Proteomes" id="UP000612055">
    <property type="component" value="Unassembled WGS sequence"/>
</dbReference>
<name>A0A835XXZ5_9CHLO</name>
<sequence length="183" mass="18577">MVNAPKPLGSSDTCRPSTVRRVAGCLARCGLFASLSSSAEADDYCNMPYALLINPNGTWSIWASTPVSYGNGSFAAGNWTNEVLLSSSSSRAPIIGTSISYPEFALVSLGPWSLALSDAGQPRLVSANGSVAWEASIAATAPSIASASSQPGPSLALASIPTNAPSIPTATVTTSPIPETETA</sequence>
<dbReference type="AlphaFoldDB" id="A0A835XXZ5"/>
<accession>A0A835XXZ5</accession>
<reference evidence="2" key="1">
    <citation type="journal article" date="2020" name="bioRxiv">
        <title>Comparative genomics of Chlamydomonas.</title>
        <authorList>
            <person name="Craig R.J."/>
            <person name="Hasan A.R."/>
            <person name="Ness R.W."/>
            <person name="Keightley P.D."/>
        </authorList>
    </citation>
    <scope>NUCLEOTIDE SEQUENCE</scope>
    <source>
        <strain evidence="2">CCAP 11/70</strain>
    </source>
</reference>
<feature type="region of interest" description="Disordered" evidence="1">
    <location>
        <begin position="147"/>
        <end position="183"/>
    </location>
</feature>
<organism evidence="2 3">
    <name type="scientific">Edaphochlamys debaryana</name>
    <dbReference type="NCBI Taxonomy" id="47281"/>
    <lineage>
        <taxon>Eukaryota</taxon>
        <taxon>Viridiplantae</taxon>
        <taxon>Chlorophyta</taxon>
        <taxon>core chlorophytes</taxon>
        <taxon>Chlorophyceae</taxon>
        <taxon>CS clade</taxon>
        <taxon>Chlamydomonadales</taxon>
        <taxon>Chlamydomonadales incertae sedis</taxon>
        <taxon>Edaphochlamys</taxon>
    </lineage>
</organism>
<protein>
    <submittedName>
        <fullName evidence="2">Uncharacterized protein</fullName>
    </submittedName>
</protein>
<dbReference type="EMBL" id="JAEHOE010000051">
    <property type="protein sequence ID" value="KAG2491692.1"/>
    <property type="molecule type" value="Genomic_DNA"/>
</dbReference>
<comment type="caution">
    <text evidence="2">The sequence shown here is derived from an EMBL/GenBank/DDBJ whole genome shotgun (WGS) entry which is preliminary data.</text>
</comment>
<gene>
    <name evidence="2" type="ORF">HYH03_010060</name>
</gene>